<dbReference type="PANTHER" id="PTHR23088">
    <property type="entry name" value="NITRILASE-RELATED"/>
    <property type="match status" value="1"/>
</dbReference>
<evidence type="ECO:0000256" key="1">
    <source>
        <dbReference type="ARBA" id="ARBA00010613"/>
    </source>
</evidence>
<keyword evidence="5" id="KW-1185">Reference proteome</keyword>
<dbReference type="Proteomes" id="UP000249524">
    <property type="component" value="Unassembled WGS sequence"/>
</dbReference>
<dbReference type="InterPro" id="IPR036526">
    <property type="entry name" value="C-N_Hydrolase_sf"/>
</dbReference>
<accession>A0A328BF15</accession>
<keyword evidence="2 4" id="KW-0378">Hydrolase</keyword>
<evidence type="ECO:0000256" key="2">
    <source>
        <dbReference type="ARBA" id="ARBA00022801"/>
    </source>
</evidence>
<dbReference type="OrthoDB" id="9811121at2"/>
<sequence length="271" mass="28692">MKVALVQTRTPATHAAALEHVLPLVREAAAGGARFILTPEGTNILQKDREALLPQLTLLADDPVVNGLREAARDLGVWIDVGSALVLREDGKAANRQVLIAPDGGIAATYDKLHMFDVDLPTGETARESATYEPGDRAVVADVDGVKMGLTICYDLRFPALHRALALAGAEVITIPAAFTRPTGEAHWEVLMRARAIETGAWVLAAAQGGYHEDGRGTYGRSLVVEPWGEVIAKLDHDEPGVLLADIDPAAAAKARAAIPNLINARAFAGP</sequence>
<dbReference type="EMBL" id="QFYS01000004">
    <property type="protein sequence ID" value="RAK65547.1"/>
    <property type="molecule type" value="Genomic_DNA"/>
</dbReference>
<comment type="caution">
    <text evidence="4">The sequence shown here is derived from an EMBL/GenBank/DDBJ whole genome shotgun (WGS) entry which is preliminary data.</text>
</comment>
<gene>
    <name evidence="4" type="ORF">DJ019_11340</name>
</gene>
<evidence type="ECO:0000313" key="5">
    <source>
        <dbReference type="Proteomes" id="UP000249524"/>
    </source>
</evidence>
<dbReference type="RefSeq" id="WP_111276143.1">
    <property type="nucleotide sequence ID" value="NZ_QFYS01000004.1"/>
</dbReference>
<protein>
    <submittedName>
        <fullName evidence="4">Carbon-nitrogen hydrolase family protein</fullName>
    </submittedName>
</protein>
<dbReference type="InterPro" id="IPR001110">
    <property type="entry name" value="UPF0012_CS"/>
</dbReference>
<name>A0A328BF15_9CAUL</name>
<reference evidence="4 5" key="1">
    <citation type="submission" date="2018-05" db="EMBL/GenBank/DDBJ databases">
        <authorList>
            <person name="Lanie J.A."/>
            <person name="Ng W.-L."/>
            <person name="Kazmierczak K.M."/>
            <person name="Andrzejewski T.M."/>
            <person name="Davidsen T.M."/>
            <person name="Wayne K.J."/>
            <person name="Tettelin H."/>
            <person name="Glass J.I."/>
            <person name="Rusch D."/>
            <person name="Podicherti R."/>
            <person name="Tsui H.-C.T."/>
            <person name="Winkler M.E."/>
        </authorList>
    </citation>
    <scope>NUCLEOTIDE SEQUENCE [LARGE SCALE GENOMIC DNA]</scope>
    <source>
        <strain evidence="4 5">BUT-10</strain>
    </source>
</reference>
<organism evidence="4 5">
    <name type="scientific">Phenylobacterium kunshanense</name>
    <dbReference type="NCBI Taxonomy" id="1445034"/>
    <lineage>
        <taxon>Bacteria</taxon>
        <taxon>Pseudomonadati</taxon>
        <taxon>Pseudomonadota</taxon>
        <taxon>Alphaproteobacteria</taxon>
        <taxon>Caulobacterales</taxon>
        <taxon>Caulobacteraceae</taxon>
        <taxon>Phenylobacterium</taxon>
    </lineage>
</organism>
<dbReference type="InterPro" id="IPR045254">
    <property type="entry name" value="Nit1/2_C-N_Hydrolase"/>
</dbReference>
<proteinExistence type="inferred from homology"/>
<dbReference type="InterPro" id="IPR003010">
    <property type="entry name" value="C-N_Hydrolase"/>
</dbReference>
<feature type="domain" description="CN hydrolase" evidence="3">
    <location>
        <begin position="1"/>
        <end position="249"/>
    </location>
</feature>
<dbReference type="GO" id="GO:0016811">
    <property type="term" value="F:hydrolase activity, acting on carbon-nitrogen (but not peptide) bonds, in linear amides"/>
    <property type="evidence" value="ECO:0007669"/>
    <property type="project" value="InterPro"/>
</dbReference>
<dbReference type="PROSITE" id="PS50263">
    <property type="entry name" value="CN_HYDROLASE"/>
    <property type="match status" value="1"/>
</dbReference>
<comment type="similarity">
    <text evidence="1">Belongs to the carbon-nitrogen hydrolase superfamily. NIT1/NIT2 family.</text>
</comment>
<dbReference type="PANTHER" id="PTHR23088:SF27">
    <property type="entry name" value="DEAMINATED GLUTATHIONE AMIDASE"/>
    <property type="match status" value="1"/>
</dbReference>
<dbReference type="SUPFAM" id="SSF56317">
    <property type="entry name" value="Carbon-nitrogen hydrolase"/>
    <property type="match status" value="1"/>
</dbReference>
<dbReference type="AlphaFoldDB" id="A0A328BF15"/>
<dbReference type="PROSITE" id="PS01227">
    <property type="entry name" value="UPF0012"/>
    <property type="match status" value="1"/>
</dbReference>
<evidence type="ECO:0000313" key="4">
    <source>
        <dbReference type="EMBL" id="RAK65547.1"/>
    </source>
</evidence>
<dbReference type="CDD" id="cd07572">
    <property type="entry name" value="nit"/>
    <property type="match status" value="1"/>
</dbReference>
<dbReference type="Pfam" id="PF00795">
    <property type="entry name" value="CN_hydrolase"/>
    <property type="match status" value="1"/>
</dbReference>
<evidence type="ECO:0000259" key="3">
    <source>
        <dbReference type="PROSITE" id="PS50263"/>
    </source>
</evidence>
<dbReference type="Gene3D" id="3.60.110.10">
    <property type="entry name" value="Carbon-nitrogen hydrolase"/>
    <property type="match status" value="1"/>
</dbReference>